<evidence type="ECO:0008006" key="3">
    <source>
        <dbReference type="Google" id="ProtNLM"/>
    </source>
</evidence>
<keyword evidence="2" id="KW-1185">Reference proteome</keyword>
<accession>A0ABU6TIM0</accession>
<reference evidence="1 2" key="1">
    <citation type="journal article" date="2023" name="Plants (Basel)">
        <title>Bridging the Gap: Combining Genomics and Transcriptomics Approaches to Understand Stylosanthes scabra, an Orphan Legume from the Brazilian Caatinga.</title>
        <authorList>
            <person name="Ferreira-Neto J.R.C."/>
            <person name="da Silva M.D."/>
            <person name="Binneck E."/>
            <person name="de Melo N.F."/>
            <person name="da Silva R.H."/>
            <person name="de Melo A.L.T.M."/>
            <person name="Pandolfi V."/>
            <person name="Bustamante F.O."/>
            <person name="Brasileiro-Vidal A.C."/>
            <person name="Benko-Iseppon A.M."/>
        </authorList>
    </citation>
    <scope>NUCLEOTIDE SEQUENCE [LARGE SCALE GENOMIC DNA]</scope>
    <source>
        <tissue evidence="1">Leaves</tissue>
    </source>
</reference>
<organism evidence="1 2">
    <name type="scientific">Stylosanthes scabra</name>
    <dbReference type="NCBI Taxonomy" id="79078"/>
    <lineage>
        <taxon>Eukaryota</taxon>
        <taxon>Viridiplantae</taxon>
        <taxon>Streptophyta</taxon>
        <taxon>Embryophyta</taxon>
        <taxon>Tracheophyta</taxon>
        <taxon>Spermatophyta</taxon>
        <taxon>Magnoliopsida</taxon>
        <taxon>eudicotyledons</taxon>
        <taxon>Gunneridae</taxon>
        <taxon>Pentapetalae</taxon>
        <taxon>rosids</taxon>
        <taxon>fabids</taxon>
        <taxon>Fabales</taxon>
        <taxon>Fabaceae</taxon>
        <taxon>Papilionoideae</taxon>
        <taxon>50 kb inversion clade</taxon>
        <taxon>dalbergioids sensu lato</taxon>
        <taxon>Dalbergieae</taxon>
        <taxon>Pterocarpus clade</taxon>
        <taxon>Stylosanthes</taxon>
    </lineage>
</organism>
<protein>
    <recommendedName>
        <fullName evidence="3">RNase H type-1 domain-containing protein</fullName>
    </recommendedName>
</protein>
<evidence type="ECO:0000313" key="1">
    <source>
        <dbReference type="EMBL" id="MED6148597.1"/>
    </source>
</evidence>
<evidence type="ECO:0000313" key="2">
    <source>
        <dbReference type="Proteomes" id="UP001341840"/>
    </source>
</evidence>
<comment type="caution">
    <text evidence="1">The sequence shown here is derived from an EMBL/GenBank/DDBJ whole genome shotgun (WGS) entry which is preliminary data.</text>
</comment>
<sequence>MAWFVLTGGLNTRESLLRKGVIGQGEEKCSLCNQEAETNKIVEWEEAWRQINSLIKQWMVSKTKPAKIQEMTECRSILQKPLWWCCCYFDCNESKYIVGGYLSHEEGNIVRWLGEEVRRASMGEAYLMGLEVGLQFMLEEAHMENEEVKIVSVRKDLVEWIKGNEDTNWELRFLRNRTANMSRIFEGVEVIYKEEKEFKAKRQWEDMTKVKNGRWIRWEYSQHG</sequence>
<proteinExistence type="predicted"/>
<dbReference type="Proteomes" id="UP001341840">
    <property type="component" value="Unassembled WGS sequence"/>
</dbReference>
<gene>
    <name evidence="1" type="ORF">PIB30_054568</name>
</gene>
<dbReference type="EMBL" id="JASCZI010091038">
    <property type="protein sequence ID" value="MED6148597.1"/>
    <property type="molecule type" value="Genomic_DNA"/>
</dbReference>
<name>A0ABU6TIM0_9FABA</name>